<name>A0A2V3IWI3_9FLOR</name>
<protein>
    <submittedName>
        <fullName evidence="3">Uncharacterized protein</fullName>
    </submittedName>
</protein>
<dbReference type="EMBL" id="NBIV01000045">
    <property type="protein sequence ID" value="PXF46077.1"/>
    <property type="molecule type" value="Genomic_DNA"/>
</dbReference>
<dbReference type="Gene3D" id="1.25.40.10">
    <property type="entry name" value="Tetratricopeptide repeat domain"/>
    <property type="match status" value="1"/>
</dbReference>
<feature type="region of interest" description="Disordered" evidence="2">
    <location>
        <begin position="1"/>
        <end position="23"/>
    </location>
</feature>
<evidence type="ECO:0000313" key="4">
    <source>
        <dbReference type="Proteomes" id="UP000247409"/>
    </source>
</evidence>
<dbReference type="InterPro" id="IPR050767">
    <property type="entry name" value="Sel1_AlgK"/>
</dbReference>
<organism evidence="3 4">
    <name type="scientific">Gracilariopsis chorda</name>
    <dbReference type="NCBI Taxonomy" id="448386"/>
    <lineage>
        <taxon>Eukaryota</taxon>
        <taxon>Rhodophyta</taxon>
        <taxon>Florideophyceae</taxon>
        <taxon>Rhodymeniophycidae</taxon>
        <taxon>Gracilariales</taxon>
        <taxon>Gracilariaceae</taxon>
        <taxon>Gracilariopsis</taxon>
    </lineage>
</organism>
<feature type="compositionally biased region" description="Low complexity" evidence="2">
    <location>
        <begin position="1"/>
        <end position="11"/>
    </location>
</feature>
<proteinExistence type="inferred from homology"/>
<dbReference type="PANTHER" id="PTHR11102:SF160">
    <property type="entry name" value="ERAD-ASSOCIATED E3 UBIQUITIN-PROTEIN LIGASE COMPONENT HRD3"/>
    <property type="match status" value="1"/>
</dbReference>
<accession>A0A2V3IWI3</accession>
<dbReference type="SMART" id="SM00671">
    <property type="entry name" value="SEL1"/>
    <property type="match status" value="2"/>
</dbReference>
<dbReference type="SUPFAM" id="SSF81901">
    <property type="entry name" value="HCP-like"/>
    <property type="match status" value="2"/>
</dbReference>
<dbReference type="STRING" id="448386.A0A2V3IWI3"/>
<dbReference type="Proteomes" id="UP000247409">
    <property type="component" value="Unassembled WGS sequence"/>
</dbReference>
<dbReference type="InterPro" id="IPR006597">
    <property type="entry name" value="Sel1-like"/>
</dbReference>
<keyword evidence="4" id="KW-1185">Reference proteome</keyword>
<dbReference type="Pfam" id="PF08238">
    <property type="entry name" value="Sel1"/>
    <property type="match status" value="5"/>
</dbReference>
<evidence type="ECO:0000256" key="1">
    <source>
        <dbReference type="ARBA" id="ARBA00038101"/>
    </source>
</evidence>
<reference evidence="3 4" key="1">
    <citation type="journal article" date="2018" name="Mol. Biol. Evol.">
        <title>Analysis of the draft genome of the red seaweed Gracilariopsis chorda provides insights into genome size evolution in Rhodophyta.</title>
        <authorList>
            <person name="Lee J."/>
            <person name="Yang E.C."/>
            <person name="Graf L."/>
            <person name="Yang J.H."/>
            <person name="Qiu H."/>
            <person name="Zel Zion U."/>
            <person name="Chan C.X."/>
            <person name="Stephens T.G."/>
            <person name="Weber A.P.M."/>
            <person name="Boo G.H."/>
            <person name="Boo S.M."/>
            <person name="Kim K.M."/>
            <person name="Shin Y."/>
            <person name="Jung M."/>
            <person name="Lee S.J."/>
            <person name="Yim H.S."/>
            <person name="Lee J.H."/>
            <person name="Bhattacharya D."/>
            <person name="Yoon H.S."/>
        </authorList>
    </citation>
    <scope>NUCLEOTIDE SEQUENCE [LARGE SCALE GENOMIC DNA]</scope>
    <source>
        <strain evidence="3 4">SKKU-2015</strain>
        <tissue evidence="3">Whole body</tissue>
    </source>
</reference>
<sequence length="641" mass="72448">MATISAAATRAPRPRAADAQQRERRYERAIKQHADAQAMLALADLLQTGAPGVKQDPPRAHQLFQRAAKQRRSAQTLFKLAEANMDNPVSSALAPSRTALLHLLQESLHLEESAEALHASALLLYREPYKSRLEYDPDRAVQLLERAITHFDSPVAESLPSLAYLLASDKVSNPDPVRAVALYKRYIKLTQDPRAMNNLGILYHYGEPPIKPNLRRARMWYERALKRAQFPYAQARLASILANSSHADDIFRATRLLEQAISEVEYEPAVLLLASLYESKSNVLNHARAARLYRHAIRQFDSTDAMEALSNSLLSGRPGLHPNPCEALRLLSDVYNRTHDKSLRPLLAEVLWSGTATHAPDRTRALQLCRKALKNDVNANTSMASMLRYGHPPSLQPCPTEALRLLELIPCDRTQHVYVWKNMVLAILLSETDSPYPCLLRRVYEMFHEGVQSTDDSDYWLLWLPLHLRRSSLQLPVSGCPHRITHAVMVEDDLRVVSILNLSSLLLESHNILPDNKDAETALSLLECGVKKFNNHLIRINLAYVLWYGIGAVEKQPLRAIQLVEGVMIRSPHQLARTFLSCMLAERHADDLPRAVELWKQVTRSVRDVEEVRRLSLLISPQAAKAIVKYSQQPLLRHHAT</sequence>
<dbReference type="OrthoDB" id="272077at2759"/>
<dbReference type="InterPro" id="IPR011990">
    <property type="entry name" value="TPR-like_helical_dom_sf"/>
</dbReference>
<gene>
    <name evidence="3" type="ORF">BWQ96_04177</name>
</gene>
<evidence type="ECO:0000256" key="2">
    <source>
        <dbReference type="SAM" id="MobiDB-lite"/>
    </source>
</evidence>
<dbReference type="AlphaFoldDB" id="A0A2V3IWI3"/>
<evidence type="ECO:0000313" key="3">
    <source>
        <dbReference type="EMBL" id="PXF46077.1"/>
    </source>
</evidence>
<dbReference type="PANTHER" id="PTHR11102">
    <property type="entry name" value="SEL-1-LIKE PROTEIN"/>
    <property type="match status" value="1"/>
</dbReference>
<comment type="similarity">
    <text evidence="1">Belongs to the sel-1 family.</text>
</comment>
<comment type="caution">
    <text evidence="3">The sequence shown here is derived from an EMBL/GenBank/DDBJ whole genome shotgun (WGS) entry which is preliminary data.</text>
</comment>